<feature type="transmembrane region" description="Helical" evidence="7">
    <location>
        <begin position="391"/>
        <end position="410"/>
    </location>
</feature>
<feature type="region of interest" description="Disordered" evidence="6">
    <location>
        <begin position="288"/>
        <end position="329"/>
    </location>
</feature>
<name>A0A8J3VAF9_9ACTN</name>
<evidence type="ECO:0000256" key="7">
    <source>
        <dbReference type="SAM" id="Phobius"/>
    </source>
</evidence>
<feature type="compositionally biased region" description="Low complexity" evidence="6">
    <location>
        <begin position="248"/>
        <end position="262"/>
    </location>
</feature>
<dbReference type="RefSeq" id="WP_203943404.1">
    <property type="nucleotide sequence ID" value="NZ_BOOR01000008.1"/>
</dbReference>
<dbReference type="InterPro" id="IPR052027">
    <property type="entry name" value="PspC"/>
</dbReference>
<feature type="compositionally biased region" description="Low complexity" evidence="6">
    <location>
        <begin position="190"/>
        <end position="229"/>
    </location>
</feature>
<reference evidence="9" key="1">
    <citation type="submission" date="2021-01" db="EMBL/GenBank/DDBJ databases">
        <title>Whole genome shotgun sequence of Planotetraspora thailandica NBRC 104271.</title>
        <authorList>
            <person name="Komaki H."/>
            <person name="Tamura T."/>
        </authorList>
    </citation>
    <scope>NUCLEOTIDE SEQUENCE</scope>
    <source>
        <strain evidence="9">NBRC 104271</strain>
    </source>
</reference>
<evidence type="ECO:0000259" key="8">
    <source>
        <dbReference type="Pfam" id="PF04024"/>
    </source>
</evidence>
<evidence type="ECO:0000256" key="4">
    <source>
        <dbReference type="ARBA" id="ARBA00022989"/>
    </source>
</evidence>
<feature type="transmembrane region" description="Helical" evidence="7">
    <location>
        <begin position="46"/>
        <end position="72"/>
    </location>
</feature>
<dbReference type="PANTHER" id="PTHR33885">
    <property type="entry name" value="PHAGE SHOCK PROTEIN C"/>
    <property type="match status" value="1"/>
</dbReference>
<keyword evidence="10" id="KW-1185">Reference proteome</keyword>
<proteinExistence type="predicted"/>
<accession>A0A8J3VAF9</accession>
<sequence>MTEAQPVTDEPASGPEPERVLSRGGPGRMLTGVCAGLGRYTGMDPVLFRVGFAVLVLASGIGFLLYVAAYLLMREPTGGAGHLERWTHRMFDAETVLALMAAVFAFGLIINVASGGISRGTIVVGTLLAIVLLAAHARGVDLLTMAKSVPDRAIGRRGMTRTSPSSSSYGWAPQAPGPYGGRPAGSTAYAASPQQAPEQAAAQTTAQTTAETTAQAPEPTTAQPTGQATGDTEPTRVAESPEPTRPEASPAGQAAPGAASPGTEAPTAAGGYRRLSDLAREARAGTYGYASGEPFAPHGPYTVREPYRPAEPPPVPTPPPAPPKRVKAKRPKSFVGGLTLWLALIVGGVMAAVQQSGTGSVNLPMVGGAVLVTIGAGLLVATWFGRGAGLVVAGIFVSLVLVAGSTVNGIPKKIGSFVWRPVSVSQAGQDYTLGMGEGKLDLTDLPLSPGTQVRFNASVSVGQLTVIVPPTARVEVYGYTRLGEVRIDQKVEDGADVQFDRVLEPEVTGTGDAPTIELHVKAGVGDVDVRRGA</sequence>
<feature type="transmembrane region" description="Helical" evidence="7">
    <location>
        <begin position="334"/>
        <end position="353"/>
    </location>
</feature>
<dbReference type="AlphaFoldDB" id="A0A8J3VAF9"/>
<protein>
    <recommendedName>
        <fullName evidence="8">Phage shock protein PspC N-terminal domain-containing protein</fullName>
    </recommendedName>
</protein>
<dbReference type="GO" id="GO:0005886">
    <property type="term" value="C:plasma membrane"/>
    <property type="evidence" value="ECO:0007669"/>
    <property type="project" value="UniProtKB-SubCell"/>
</dbReference>
<feature type="domain" description="Phage shock protein PspC N-terminal" evidence="8">
    <location>
        <begin position="21"/>
        <end position="75"/>
    </location>
</feature>
<evidence type="ECO:0000313" key="10">
    <source>
        <dbReference type="Proteomes" id="UP000605992"/>
    </source>
</evidence>
<dbReference type="InterPro" id="IPR007168">
    <property type="entry name" value="Phageshock_PspC_N"/>
</dbReference>
<feature type="compositionally biased region" description="Polar residues" evidence="6">
    <location>
        <begin position="160"/>
        <end position="169"/>
    </location>
</feature>
<keyword evidence="2" id="KW-1003">Cell membrane</keyword>
<evidence type="ECO:0000256" key="6">
    <source>
        <dbReference type="SAM" id="MobiDB-lite"/>
    </source>
</evidence>
<evidence type="ECO:0000313" key="9">
    <source>
        <dbReference type="EMBL" id="GII53130.1"/>
    </source>
</evidence>
<dbReference type="EMBL" id="BOOR01000008">
    <property type="protein sequence ID" value="GII53130.1"/>
    <property type="molecule type" value="Genomic_DNA"/>
</dbReference>
<evidence type="ECO:0000256" key="2">
    <source>
        <dbReference type="ARBA" id="ARBA00022475"/>
    </source>
</evidence>
<dbReference type="PANTHER" id="PTHR33885:SF3">
    <property type="entry name" value="PHAGE SHOCK PROTEIN C"/>
    <property type="match status" value="1"/>
</dbReference>
<evidence type="ECO:0000256" key="3">
    <source>
        <dbReference type="ARBA" id="ARBA00022692"/>
    </source>
</evidence>
<feature type="transmembrane region" description="Helical" evidence="7">
    <location>
        <begin position="365"/>
        <end position="384"/>
    </location>
</feature>
<dbReference type="Proteomes" id="UP000605992">
    <property type="component" value="Unassembled WGS sequence"/>
</dbReference>
<feature type="region of interest" description="Disordered" evidence="6">
    <location>
        <begin position="1"/>
        <end position="25"/>
    </location>
</feature>
<dbReference type="Pfam" id="PF04024">
    <property type="entry name" value="PspC"/>
    <property type="match status" value="1"/>
</dbReference>
<feature type="region of interest" description="Disordered" evidence="6">
    <location>
        <begin position="154"/>
        <end position="270"/>
    </location>
</feature>
<gene>
    <name evidence="9" type="ORF">Pth03_15190</name>
</gene>
<evidence type="ECO:0000256" key="5">
    <source>
        <dbReference type="ARBA" id="ARBA00023136"/>
    </source>
</evidence>
<keyword evidence="3 7" id="KW-0812">Transmembrane</keyword>
<organism evidence="9 10">
    <name type="scientific">Planotetraspora thailandica</name>
    <dbReference type="NCBI Taxonomy" id="487172"/>
    <lineage>
        <taxon>Bacteria</taxon>
        <taxon>Bacillati</taxon>
        <taxon>Actinomycetota</taxon>
        <taxon>Actinomycetes</taxon>
        <taxon>Streptosporangiales</taxon>
        <taxon>Streptosporangiaceae</taxon>
        <taxon>Planotetraspora</taxon>
    </lineage>
</organism>
<comment type="subcellular location">
    <subcellularLocation>
        <location evidence="1">Cell membrane</location>
        <topology evidence="1">Single-pass membrane protein</topology>
    </subcellularLocation>
</comment>
<keyword evidence="5 7" id="KW-0472">Membrane</keyword>
<evidence type="ECO:0000256" key="1">
    <source>
        <dbReference type="ARBA" id="ARBA00004162"/>
    </source>
</evidence>
<feature type="compositionally biased region" description="Pro residues" evidence="6">
    <location>
        <begin position="309"/>
        <end position="323"/>
    </location>
</feature>
<keyword evidence="4 7" id="KW-1133">Transmembrane helix</keyword>
<feature type="transmembrane region" description="Helical" evidence="7">
    <location>
        <begin position="116"/>
        <end position="135"/>
    </location>
</feature>
<comment type="caution">
    <text evidence="9">The sequence shown here is derived from an EMBL/GenBank/DDBJ whole genome shotgun (WGS) entry which is preliminary data.</text>
</comment>
<feature type="transmembrane region" description="Helical" evidence="7">
    <location>
        <begin position="93"/>
        <end position="110"/>
    </location>
</feature>